<organism evidence="1 2">
    <name type="scientific">Vararia minispora EC-137</name>
    <dbReference type="NCBI Taxonomy" id="1314806"/>
    <lineage>
        <taxon>Eukaryota</taxon>
        <taxon>Fungi</taxon>
        <taxon>Dikarya</taxon>
        <taxon>Basidiomycota</taxon>
        <taxon>Agaricomycotina</taxon>
        <taxon>Agaricomycetes</taxon>
        <taxon>Russulales</taxon>
        <taxon>Lachnocladiaceae</taxon>
        <taxon>Vararia</taxon>
    </lineage>
</organism>
<dbReference type="EMBL" id="MU273502">
    <property type="protein sequence ID" value="KAI0034363.1"/>
    <property type="molecule type" value="Genomic_DNA"/>
</dbReference>
<dbReference type="Proteomes" id="UP000814128">
    <property type="component" value="Unassembled WGS sequence"/>
</dbReference>
<proteinExistence type="predicted"/>
<gene>
    <name evidence="1" type="ORF">K488DRAFT_45618</name>
</gene>
<reference evidence="1" key="1">
    <citation type="submission" date="2021-02" db="EMBL/GenBank/DDBJ databases">
        <authorList>
            <consortium name="DOE Joint Genome Institute"/>
            <person name="Ahrendt S."/>
            <person name="Looney B.P."/>
            <person name="Miyauchi S."/>
            <person name="Morin E."/>
            <person name="Drula E."/>
            <person name="Courty P.E."/>
            <person name="Chicoki N."/>
            <person name="Fauchery L."/>
            <person name="Kohler A."/>
            <person name="Kuo A."/>
            <person name="Labutti K."/>
            <person name="Pangilinan J."/>
            <person name="Lipzen A."/>
            <person name="Riley R."/>
            <person name="Andreopoulos W."/>
            <person name="He G."/>
            <person name="Johnson J."/>
            <person name="Barry K.W."/>
            <person name="Grigoriev I.V."/>
            <person name="Nagy L."/>
            <person name="Hibbett D."/>
            <person name="Henrissat B."/>
            <person name="Matheny P.B."/>
            <person name="Labbe J."/>
            <person name="Martin F."/>
        </authorList>
    </citation>
    <scope>NUCLEOTIDE SEQUENCE</scope>
    <source>
        <strain evidence="1">EC-137</strain>
    </source>
</reference>
<sequence>MSKSVEEISVRRVRYSTDLPVHEVLRRLDAAVNRKKGEGRITNIIRSSRTPRELELRLKEVTGENFGFFLETQHSNWLRMYLESSNIPELRVYTIGNPLIAQGIMRHEPLAGMYVPLRLMIMGKSADPNRGTIVVYDLPSSLIAGHDRGALRHAAEGLDRMLEELAQKITGAA</sequence>
<protein>
    <submittedName>
        <fullName evidence="1">Uncharacterized protein</fullName>
    </submittedName>
</protein>
<comment type="caution">
    <text evidence="1">The sequence shown here is derived from an EMBL/GenBank/DDBJ whole genome shotgun (WGS) entry which is preliminary data.</text>
</comment>
<evidence type="ECO:0000313" key="1">
    <source>
        <dbReference type="EMBL" id="KAI0034363.1"/>
    </source>
</evidence>
<reference evidence="1" key="2">
    <citation type="journal article" date="2022" name="New Phytol.">
        <title>Evolutionary transition to the ectomycorrhizal habit in the genomes of a hyperdiverse lineage of mushroom-forming fungi.</title>
        <authorList>
            <person name="Looney B."/>
            <person name="Miyauchi S."/>
            <person name="Morin E."/>
            <person name="Drula E."/>
            <person name="Courty P.E."/>
            <person name="Kohler A."/>
            <person name="Kuo A."/>
            <person name="LaButti K."/>
            <person name="Pangilinan J."/>
            <person name="Lipzen A."/>
            <person name="Riley R."/>
            <person name="Andreopoulos W."/>
            <person name="He G."/>
            <person name="Johnson J."/>
            <person name="Nolan M."/>
            <person name="Tritt A."/>
            <person name="Barry K.W."/>
            <person name="Grigoriev I.V."/>
            <person name="Nagy L.G."/>
            <person name="Hibbett D."/>
            <person name="Henrissat B."/>
            <person name="Matheny P.B."/>
            <person name="Labbe J."/>
            <person name="Martin F.M."/>
        </authorList>
    </citation>
    <scope>NUCLEOTIDE SEQUENCE</scope>
    <source>
        <strain evidence="1">EC-137</strain>
    </source>
</reference>
<name>A0ACB8QR85_9AGAM</name>
<keyword evidence="2" id="KW-1185">Reference proteome</keyword>
<accession>A0ACB8QR85</accession>
<evidence type="ECO:0000313" key="2">
    <source>
        <dbReference type="Proteomes" id="UP000814128"/>
    </source>
</evidence>